<evidence type="ECO:0000313" key="2">
    <source>
        <dbReference type="EMBL" id="OIN97271.1"/>
    </source>
</evidence>
<dbReference type="GO" id="GO:0006779">
    <property type="term" value="P:porphyrin-containing compound biosynthetic process"/>
    <property type="evidence" value="ECO:0007669"/>
    <property type="project" value="InterPro"/>
</dbReference>
<dbReference type="PANTHER" id="PTHR47099">
    <property type="entry name" value="METHYLCOBAMIDE:COM METHYLTRANSFERASE MTBA"/>
    <property type="match status" value="1"/>
</dbReference>
<dbReference type="Gene3D" id="3.20.20.210">
    <property type="match status" value="1"/>
</dbReference>
<dbReference type="AlphaFoldDB" id="A0A1J4SCZ9"/>
<reference evidence="2 3" key="1">
    <citation type="journal article" date="2016" name="Environ. Microbiol.">
        <title>Genomic resolution of a cold subsurface aquifer community provides metabolic insights for novel microbes adapted to high CO concentrations.</title>
        <authorList>
            <person name="Probst A.J."/>
            <person name="Castelle C.J."/>
            <person name="Singh A."/>
            <person name="Brown C.T."/>
            <person name="Anantharaman K."/>
            <person name="Sharon I."/>
            <person name="Hug L.A."/>
            <person name="Burstein D."/>
            <person name="Emerson J.B."/>
            <person name="Thomas B.C."/>
            <person name="Banfield J.F."/>
        </authorList>
    </citation>
    <scope>NUCLEOTIDE SEQUENCE [LARGE SCALE GENOMIC DNA]</scope>
    <source>
        <strain evidence="2">CG1_02_38_46</strain>
    </source>
</reference>
<protein>
    <recommendedName>
        <fullName evidence="1">Uroporphyrinogen decarboxylase (URO-D) domain-containing protein</fullName>
    </recommendedName>
</protein>
<dbReference type="GO" id="GO:0004853">
    <property type="term" value="F:uroporphyrinogen decarboxylase activity"/>
    <property type="evidence" value="ECO:0007669"/>
    <property type="project" value="InterPro"/>
</dbReference>
<evidence type="ECO:0000259" key="1">
    <source>
        <dbReference type="Pfam" id="PF01208"/>
    </source>
</evidence>
<proteinExistence type="predicted"/>
<feature type="domain" description="Uroporphyrinogen decarboxylase (URO-D)" evidence="1">
    <location>
        <begin position="124"/>
        <end position="314"/>
    </location>
</feature>
<dbReference type="InterPro" id="IPR052024">
    <property type="entry name" value="Methanogen_methyltrans"/>
</dbReference>
<dbReference type="InterPro" id="IPR038071">
    <property type="entry name" value="UROD/MetE-like_sf"/>
</dbReference>
<evidence type="ECO:0000313" key="3">
    <source>
        <dbReference type="Proteomes" id="UP000182278"/>
    </source>
</evidence>
<dbReference type="InterPro" id="IPR000257">
    <property type="entry name" value="Uroporphyrinogen_deCOase"/>
</dbReference>
<comment type="caution">
    <text evidence="2">The sequence shown here is derived from an EMBL/GenBank/DDBJ whole genome shotgun (WGS) entry which is preliminary data.</text>
</comment>
<dbReference type="SUPFAM" id="SSF51726">
    <property type="entry name" value="UROD/MetE-like"/>
    <property type="match status" value="1"/>
</dbReference>
<organism evidence="2 3">
    <name type="scientific">Candidatus Desantisbacteria bacterium CG1_02_38_46</name>
    <dbReference type="NCBI Taxonomy" id="1817893"/>
    <lineage>
        <taxon>Bacteria</taxon>
        <taxon>Candidatus Desantisiibacteriota</taxon>
    </lineage>
</organism>
<dbReference type="PANTHER" id="PTHR47099:SF1">
    <property type="entry name" value="METHYLCOBAMIDE:COM METHYLTRANSFERASE MTBA"/>
    <property type="match status" value="1"/>
</dbReference>
<name>A0A1J4SCZ9_9BACT</name>
<dbReference type="Proteomes" id="UP000182278">
    <property type="component" value="Unassembled WGS sequence"/>
</dbReference>
<dbReference type="Pfam" id="PF01208">
    <property type="entry name" value="URO-D"/>
    <property type="match status" value="1"/>
</dbReference>
<dbReference type="STRING" id="1817893.AUJ66_03905"/>
<sequence length="318" mass="35597">MGAWEHVISGTYSISVHDYEVKVKQEKDSNGKPVKEKIEWITPVGTLSQAKEYIPQAFTWAYKEYPVKNIKELEILRFIYEHQEVKQVSDEGQKKLMGVYGKWGVGSSAPPRNPMVSLFVEWMGVVNTIYALMDAPEEVEKTLEVISRIFDPIFDAICSAPAPLVCFGDNITGEVVSPKIFEKYYAPHYRKYTPGLRKAGKYSLVHIDGTMRGILPLVSRTGIDCGQSLTPAPVGDVEVEEMRKLAGPDLILAGGVPGAFFSPVFPRKALEDIVMRCLKHYKNDGKFMLCVCDQVPPDAEIDRVKMVSDLVEKYGRVG</sequence>
<accession>A0A1J4SCZ9</accession>
<dbReference type="EMBL" id="MNUO01000055">
    <property type="protein sequence ID" value="OIN97271.1"/>
    <property type="molecule type" value="Genomic_DNA"/>
</dbReference>
<gene>
    <name evidence="2" type="ORF">AUJ66_03905</name>
</gene>